<name>A0A918UFL6_9SPHN</name>
<dbReference type="Proteomes" id="UP000648075">
    <property type="component" value="Unassembled WGS sequence"/>
</dbReference>
<dbReference type="Pfam" id="PF13211">
    <property type="entry name" value="DUF4019"/>
    <property type="match status" value="1"/>
</dbReference>
<dbReference type="RefSeq" id="WP_229813911.1">
    <property type="nucleotide sequence ID" value="NZ_BMZA01000004.1"/>
</dbReference>
<dbReference type="EMBL" id="BMZA01000004">
    <property type="protein sequence ID" value="GGZ02157.1"/>
    <property type="molecule type" value="Genomic_DNA"/>
</dbReference>
<sequence>MRYLVAIAALAMLCGCGVKESFSQAAAEVDQFHRALDAEQYAAIWKTTGSDMRAATTQDQLTKVLAAVHRKLGGVKDSKQVGWNTNATTGGTFLTLAMETTFEKGAGTEQFVYRKIDEKNLQLAGYNIQSQDMIIN</sequence>
<proteinExistence type="predicted"/>
<organism evidence="1 2">
    <name type="scientific">Novosphingobium colocasiae</name>
    <dbReference type="NCBI Taxonomy" id="1256513"/>
    <lineage>
        <taxon>Bacteria</taxon>
        <taxon>Pseudomonadati</taxon>
        <taxon>Pseudomonadota</taxon>
        <taxon>Alphaproteobacteria</taxon>
        <taxon>Sphingomonadales</taxon>
        <taxon>Sphingomonadaceae</taxon>
        <taxon>Novosphingobium</taxon>
    </lineage>
</organism>
<dbReference type="Gene3D" id="3.10.450.590">
    <property type="match status" value="1"/>
</dbReference>
<dbReference type="AlphaFoldDB" id="A0A918UFL6"/>
<reference evidence="1" key="1">
    <citation type="journal article" date="2014" name="Int. J. Syst. Evol. Microbiol.">
        <title>Complete genome sequence of Corynebacterium casei LMG S-19264T (=DSM 44701T), isolated from a smear-ripened cheese.</title>
        <authorList>
            <consortium name="US DOE Joint Genome Institute (JGI-PGF)"/>
            <person name="Walter F."/>
            <person name="Albersmeier A."/>
            <person name="Kalinowski J."/>
            <person name="Ruckert C."/>
        </authorList>
    </citation>
    <scope>NUCLEOTIDE SEQUENCE</scope>
    <source>
        <strain evidence="1">KCTC 32255</strain>
    </source>
</reference>
<reference evidence="1" key="2">
    <citation type="submission" date="2020-09" db="EMBL/GenBank/DDBJ databases">
        <authorList>
            <person name="Sun Q."/>
            <person name="Kim S."/>
        </authorList>
    </citation>
    <scope>NUCLEOTIDE SEQUENCE</scope>
    <source>
        <strain evidence="1">KCTC 32255</strain>
    </source>
</reference>
<dbReference type="InterPro" id="IPR025091">
    <property type="entry name" value="DUF4019"/>
</dbReference>
<gene>
    <name evidence="1" type="ORF">GCM10011614_16430</name>
</gene>
<comment type="caution">
    <text evidence="1">The sequence shown here is derived from an EMBL/GenBank/DDBJ whole genome shotgun (WGS) entry which is preliminary data.</text>
</comment>
<protein>
    <recommendedName>
        <fullName evidence="3">DUF4019 domain-containing protein</fullName>
    </recommendedName>
</protein>
<dbReference type="PROSITE" id="PS51257">
    <property type="entry name" value="PROKAR_LIPOPROTEIN"/>
    <property type="match status" value="1"/>
</dbReference>
<keyword evidence="2" id="KW-1185">Reference proteome</keyword>
<accession>A0A918UFL6</accession>
<evidence type="ECO:0000313" key="2">
    <source>
        <dbReference type="Proteomes" id="UP000648075"/>
    </source>
</evidence>
<evidence type="ECO:0008006" key="3">
    <source>
        <dbReference type="Google" id="ProtNLM"/>
    </source>
</evidence>
<evidence type="ECO:0000313" key="1">
    <source>
        <dbReference type="EMBL" id="GGZ02157.1"/>
    </source>
</evidence>